<evidence type="ECO:0000313" key="3">
    <source>
        <dbReference type="Proteomes" id="UP001152320"/>
    </source>
</evidence>
<dbReference type="PANTHER" id="PTHR16199:SF4">
    <property type="entry name" value="CONDENSIN-2 COMPLEX SUBUNIT G2"/>
    <property type="match status" value="1"/>
</dbReference>
<dbReference type="InterPro" id="IPR016024">
    <property type="entry name" value="ARM-type_fold"/>
</dbReference>
<reference evidence="2" key="1">
    <citation type="submission" date="2021-10" db="EMBL/GenBank/DDBJ databases">
        <title>Tropical sea cucumber genome reveals ecological adaptation and Cuvierian tubules defense mechanism.</title>
        <authorList>
            <person name="Chen T."/>
        </authorList>
    </citation>
    <scope>NUCLEOTIDE SEQUENCE</scope>
    <source>
        <strain evidence="2">Nanhai2018</strain>
        <tissue evidence="2">Muscle</tissue>
    </source>
</reference>
<dbReference type="AlphaFoldDB" id="A0A9Q1C1G1"/>
<dbReference type="GO" id="GO:0005634">
    <property type="term" value="C:nucleus"/>
    <property type="evidence" value="ECO:0007669"/>
    <property type="project" value="TreeGrafter"/>
</dbReference>
<sequence>MTLLCDPYPLVRVIAVQGVCKIIGVYWELLPAATVSSLLAKLIQEEVYDTSSPDVRAAVFKGLKYILDNPLSHPLMKHSLPSLGNFIHDTSEKVIIAFLELLLKVKGIRTIKVSSIVSIEHLLARLEVSSPPLARRLVSLLINSFHPTNQEPDVQIERVIRLIRTNQAACRFFYRHAAQQMSTSDAVEFMLLLCRCIRGCIRAAKAETPPMNASGDSSVTSSEDSKMETQMDKENENEDEDGLSLKDKDVMEGMLEIVAILWTSIGTELSKPANGALKMKLISKYSKALPEFLVTFQEGRSVSAIVVLASYLPASAIPSFSNGCLSSLKSLPVSASHDSYGPLLTCLVSWGRGRDVLELISDWLELTLNPKEDIKEEPEENERSKKSKKRKKHVVFVEPIQPQPLLGIKFLDWLLGQYPSRAQLLQSCSKEMVELMLVLKKVMLSLEKRFLRGSVLSFTTDEVLMKSISAYLRLLIHVQVTFALTSEGGDSKDTVSSGQDFTSHFEDLLAWMSRELVPSLKKPLSESSGTSRGGMDLTLQQLSKDIVQSLLQLFTDGLMLGVGGPQLPDQLAFFCSEVLQSDCGVSFLATSVKVMYHLSNRMLKDYLESPQAESQLQSSVTSLLVTIIKNLSQELENKAKDGSEDEIHQIMSTIKPDVAESLKLCQRHRALCPSLDKNVLSSIMAAVISEMSSTISKNGQVPFDAVDSLALLPPLPAFLLAAVASTNVMVGCFVTELQQCVRSGAIETGAELCAIIHILHALKKDRTNVEGLEKCLLNVETQLNSVEGTLANTAKAAEEDDSVLMERFIMFESRKVLNSLLGKDPPTNPHPAPVTAANVLTESDSSSSSSVSSSLNKSKKKLYNSGSSLLM</sequence>
<gene>
    <name evidence="2" type="ORF">HOLleu_20375</name>
</gene>
<dbReference type="GO" id="GO:0000796">
    <property type="term" value="C:condensin complex"/>
    <property type="evidence" value="ECO:0007669"/>
    <property type="project" value="TreeGrafter"/>
</dbReference>
<feature type="compositionally biased region" description="Basic and acidic residues" evidence="1">
    <location>
        <begin position="223"/>
        <end position="234"/>
    </location>
</feature>
<dbReference type="GO" id="GO:0000070">
    <property type="term" value="P:mitotic sister chromatid segregation"/>
    <property type="evidence" value="ECO:0007669"/>
    <property type="project" value="TreeGrafter"/>
</dbReference>
<organism evidence="2 3">
    <name type="scientific">Holothuria leucospilota</name>
    <name type="common">Black long sea cucumber</name>
    <name type="synonym">Mertensiothuria leucospilota</name>
    <dbReference type="NCBI Taxonomy" id="206669"/>
    <lineage>
        <taxon>Eukaryota</taxon>
        <taxon>Metazoa</taxon>
        <taxon>Echinodermata</taxon>
        <taxon>Eleutherozoa</taxon>
        <taxon>Echinozoa</taxon>
        <taxon>Holothuroidea</taxon>
        <taxon>Aspidochirotacea</taxon>
        <taxon>Aspidochirotida</taxon>
        <taxon>Holothuriidae</taxon>
        <taxon>Holothuria</taxon>
    </lineage>
</organism>
<dbReference type="Gene3D" id="1.25.10.10">
    <property type="entry name" value="Leucine-rich Repeat Variant"/>
    <property type="match status" value="1"/>
</dbReference>
<comment type="caution">
    <text evidence="2">The sequence shown here is derived from an EMBL/GenBank/DDBJ whole genome shotgun (WGS) entry which is preliminary data.</text>
</comment>
<dbReference type="EMBL" id="JAIZAY010000009">
    <property type="protein sequence ID" value="KAJ8036414.1"/>
    <property type="molecule type" value="Genomic_DNA"/>
</dbReference>
<dbReference type="PANTHER" id="PTHR16199">
    <property type="entry name" value="CONDENSIN-2 COMPLEX SUBUNIT G2"/>
    <property type="match status" value="1"/>
</dbReference>
<dbReference type="InterPro" id="IPR011989">
    <property type="entry name" value="ARM-like"/>
</dbReference>
<accession>A0A9Q1C1G1</accession>
<keyword evidence="3" id="KW-1185">Reference proteome</keyword>
<name>A0A9Q1C1G1_HOLLE</name>
<evidence type="ECO:0000256" key="1">
    <source>
        <dbReference type="SAM" id="MobiDB-lite"/>
    </source>
</evidence>
<dbReference type="Proteomes" id="UP001152320">
    <property type="component" value="Chromosome 9"/>
</dbReference>
<proteinExistence type="predicted"/>
<evidence type="ECO:0000313" key="2">
    <source>
        <dbReference type="EMBL" id="KAJ8036414.1"/>
    </source>
</evidence>
<dbReference type="OrthoDB" id="10062843at2759"/>
<dbReference type="SUPFAM" id="SSF48371">
    <property type="entry name" value="ARM repeat"/>
    <property type="match status" value="1"/>
</dbReference>
<protein>
    <submittedName>
        <fullName evidence="2">Condensin-2 complex subunit G2</fullName>
    </submittedName>
</protein>
<feature type="region of interest" description="Disordered" evidence="1">
    <location>
        <begin position="208"/>
        <end position="242"/>
    </location>
</feature>